<dbReference type="SUPFAM" id="SSF48264">
    <property type="entry name" value="Cytochrome P450"/>
    <property type="match status" value="1"/>
</dbReference>
<keyword evidence="3" id="KW-1133">Transmembrane helix</keyword>
<proteinExistence type="inferred from homology"/>
<dbReference type="GO" id="GO:0004497">
    <property type="term" value="F:monooxygenase activity"/>
    <property type="evidence" value="ECO:0007669"/>
    <property type="project" value="InterPro"/>
</dbReference>
<dbReference type="GO" id="GO:0005506">
    <property type="term" value="F:iron ion binding"/>
    <property type="evidence" value="ECO:0007669"/>
    <property type="project" value="InterPro"/>
</dbReference>
<protein>
    <recommendedName>
        <fullName evidence="6">Cytochrome P450</fullName>
    </recommendedName>
</protein>
<gene>
    <name evidence="4" type="ordered locus">Namu_4234</name>
</gene>
<keyword evidence="3" id="KW-0472">Membrane</keyword>
<keyword evidence="3" id="KW-0812">Transmembrane</keyword>
<comment type="similarity">
    <text evidence="1">Belongs to the cytochrome P450 family.</text>
</comment>
<dbReference type="HOGENOM" id="CLU_635887_0_0_11"/>
<evidence type="ECO:0008006" key="6">
    <source>
        <dbReference type="Google" id="ProtNLM"/>
    </source>
</evidence>
<dbReference type="Gene3D" id="1.10.630.10">
    <property type="entry name" value="Cytochrome P450"/>
    <property type="match status" value="1"/>
</dbReference>
<dbReference type="PANTHER" id="PTHR46696:SF1">
    <property type="entry name" value="CYTOCHROME P450 YJIB-RELATED"/>
    <property type="match status" value="1"/>
</dbReference>
<feature type="transmembrane region" description="Helical" evidence="3">
    <location>
        <begin position="274"/>
        <end position="296"/>
    </location>
</feature>
<dbReference type="KEGG" id="nml:Namu_4234"/>
<evidence type="ECO:0000256" key="3">
    <source>
        <dbReference type="SAM" id="Phobius"/>
    </source>
</evidence>
<accession>C8XIQ8</accession>
<sequence>MINGEGAGRSEPAGRGNPDKSVDRAADRPYAPGVIRLVVGRLSAGVIAAQRPLKVVAYHHSVAPVKRLLLEATTFVDWALIWPNIQNGAMRLYHEVYGGNFFFGKAVMITDHATTKREIACPAHRGERFMGVDIVSSDPNVFATNTGILNQNPPIRAATRAYLDEHVFTPDVMALSLDDVQALAAPILAEWRQDDRMATMLAIRATVTRVFLRILTGVTISADESDACTRSYVRGFTEASLFHGYAPWMLGLLGTHERLRKQTYTPLERHGMDLMAVDVTMFAAMFSVGTLVLRCVEDTRRFGIRYRDLDQAQRRALVFESIRLFPTVTTVHRRLTEPEDVQVSGRTVHLEVGDEIAYPFVCANRDPSVFADPDAMDLGRSEESRDEILSWSKAPHACPAKDLSVHVTMAMLDVLSERFELSALRIVNPQF</sequence>
<evidence type="ECO:0000256" key="2">
    <source>
        <dbReference type="SAM" id="MobiDB-lite"/>
    </source>
</evidence>
<dbReference type="InterPro" id="IPR036396">
    <property type="entry name" value="Cyt_P450_sf"/>
</dbReference>
<dbReference type="EMBL" id="CP001737">
    <property type="protein sequence ID" value="ACV80523.1"/>
    <property type="molecule type" value="Genomic_DNA"/>
</dbReference>
<evidence type="ECO:0000313" key="5">
    <source>
        <dbReference type="Proteomes" id="UP000002218"/>
    </source>
</evidence>
<reference evidence="4 5" key="2">
    <citation type="journal article" date="2010" name="Stand. Genomic Sci.">
        <title>Complete genome sequence of Nakamurella multipartita type strain (Y-104).</title>
        <authorList>
            <person name="Tice H."/>
            <person name="Mayilraj S."/>
            <person name="Sims D."/>
            <person name="Lapidus A."/>
            <person name="Nolan M."/>
            <person name="Lucas S."/>
            <person name="Glavina Del Rio T."/>
            <person name="Copeland A."/>
            <person name="Cheng J.F."/>
            <person name="Meincke L."/>
            <person name="Bruce D."/>
            <person name="Goodwin L."/>
            <person name="Pitluck S."/>
            <person name="Ivanova N."/>
            <person name="Mavromatis K."/>
            <person name="Ovchinnikova G."/>
            <person name="Pati A."/>
            <person name="Chen A."/>
            <person name="Palaniappan K."/>
            <person name="Land M."/>
            <person name="Hauser L."/>
            <person name="Chang Y.J."/>
            <person name="Jeffries C.D."/>
            <person name="Detter J.C."/>
            <person name="Brettin T."/>
            <person name="Rohde M."/>
            <person name="Goker M."/>
            <person name="Bristow J."/>
            <person name="Eisen J.A."/>
            <person name="Markowitz V."/>
            <person name="Hugenholtz P."/>
            <person name="Kyrpides N.C."/>
            <person name="Klenk H.P."/>
            <person name="Chen F."/>
        </authorList>
    </citation>
    <scope>NUCLEOTIDE SEQUENCE [LARGE SCALE GENOMIC DNA]</scope>
    <source>
        <strain evidence="5">ATCC 700099 / DSM 44233 / CIP 104796 / JCM 9543 / NBRC 105858 / Y-104</strain>
    </source>
</reference>
<dbReference type="AlphaFoldDB" id="C8XIQ8"/>
<evidence type="ECO:0000313" key="4">
    <source>
        <dbReference type="EMBL" id="ACV80523.1"/>
    </source>
</evidence>
<keyword evidence="5" id="KW-1185">Reference proteome</keyword>
<dbReference type="GO" id="GO:0016705">
    <property type="term" value="F:oxidoreductase activity, acting on paired donors, with incorporation or reduction of molecular oxygen"/>
    <property type="evidence" value="ECO:0007669"/>
    <property type="project" value="InterPro"/>
</dbReference>
<reference evidence="5" key="1">
    <citation type="submission" date="2009-09" db="EMBL/GenBank/DDBJ databases">
        <title>The complete genome of Nakamurella multipartita DSM 44233.</title>
        <authorList>
            <consortium name="US DOE Joint Genome Institute (JGI-PGF)"/>
            <person name="Lucas S."/>
            <person name="Copeland A."/>
            <person name="Lapidus A."/>
            <person name="Glavina del Rio T."/>
            <person name="Dalin E."/>
            <person name="Tice H."/>
            <person name="Bruce D."/>
            <person name="Goodwin L."/>
            <person name="Pitluck S."/>
            <person name="Kyrpides N."/>
            <person name="Mavromatis K."/>
            <person name="Ivanova N."/>
            <person name="Ovchinnikova G."/>
            <person name="Sims D."/>
            <person name="Meincke L."/>
            <person name="Brettin T."/>
            <person name="Detter J.C."/>
            <person name="Han C."/>
            <person name="Larimer F."/>
            <person name="Land M."/>
            <person name="Hauser L."/>
            <person name="Markowitz V."/>
            <person name="Cheng J.-F."/>
            <person name="Hugenholtz P."/>
            <person name="Woyke T."/>
            <person name="Wu D."/>
            <person name="Klenk H.-P."/>
            <person name="Eisen J.A."/>
        </authorList>
    </citation>
    <scope>NUCLEOTIDE SEQUENCE [LARGE SCALE GENOMIC DNA]</scope>
    <source>
        <strain evidence="5">ATCC 700099 / DSM 44233 / CIP 104796 / JCM 9543 / NBRC 105858 / Y-104</strain>
    </source>
</reference>
<dbReference type="PANTHER" id="PTHR46696">
    <property type="entry name" value="P450, PUTATIVE (EUROFUNG)-RELATED"/>
    <property type="match status" value="1"/>
</dbReference>
<dbReference type="GO" id="GO:0020037">
    <property type="term" value="F:heme binding"/>
    <property type="evidence" value="ECO:0007669"/>
    <property type="project" value="InterPro"/>
</dbReference>
<organism evidence="4 5">
    <name type="scientific">Nakamurella multipartita (strain ATCC 700099 / DSM 44233 / CIP 104796 / JCM 9543 / NBRC 105858 / Y-104)</name>
    <name type="common">Microsphaera multipartita</name>
    <dbReference type="NCBI Taxonomy" id="479431"/>
    <lineage>
        <taxon>Bacteria</taxon>
        <taxon>Bacillati</taxon>
        <taxon>Actinomycetota</taxon>
        <taxon>Actinomycetes</taxon>
        <taxon>Nakamurellales</taxon>
        <taxon>Nakamurellaceae</taxon>
        <taxon>Nakamurella</taxon>
    </lineage>
</organism>
<dbReference type="STRING" id="479431.Namu_4234"/>
<evidence type="ECO:0000256" key="1">
    <source>
        <dbReference type="ARBA" id="ARBA00010617"/>
    </source>
</evidence>
<feature type="region of interest" description="Disordered" evidence="2">
    <location>
        <begin position="1"/>
        <end position="26"/>
    </location>
</feature>
<dbReference type="eggNOG" id="COG2124">
    <property type="taxonomic scope" value="Bacteria"/>
</dbReference>
<name>C8XIQ8_NAKMY</name>
<feature type="compositionally biased region" description="Basic and acidic residues" evidence="2">
    <location>
        <begin position="17"/>
        <end position="26"/>
    </location>
</feature>
<dbReference type="InParanoid" id="C8XIQ8"/>
<dbReference type="Proteomes" id="UP000002218">
    <property type="component" value="Chromosome"/>
</dbReference>